<evidence type="ECO:0000313" key="1">
    <source>
        <dbReference type="EMBL" id="KMM36223.1"/>
    </source>
</evidence>
<accession>A0A0J6CSP5</accession>
<reference evidence="1" key="1">
    <citation type="submission" date="2015-06" db="EMBL/GenBank/DDBJ databases">
        <authorList>
            <person name="Liu B."/>
            <person name="Wang J."/>
            <person name="Zhu Y."/>
            <person name="Liu G."/>
            <person name="Chen Q."/>
            <person name="Zheng C."/>
            <person name="Che J."/>
            <person name="Ge C."/>
            <person name="Shi H."/>
            <person name="Pan Z."/>
            <person name="Liu X."/>
        </authorList>
    </citation>
    <scope>NUCLEOTIDE SEQUENCE [LARGE SCALE GENOMIC DNA]</scope>
    <source>
        <strain evidence="1">DSM 16346</strain>
    </source>
</reference>
<dbReference type="Pfam" id="PF11588">
    <property type="entry name" value="DUF3243"/>
    <property type="match status" value="1"/>
</dbReference>
<dbReference type="Gene3D" id="1.10.760.20">
    <property type="entry name" value="Protein of unknown function DUF3243"/>
    <property type="match status" value="1"/>
</dbReference>
<dbReference type="InterPro" id="IPR038292">
    <property type="entry name" value="YmfJ/YflH_sf"/>
</dbReference>
<sequence length="115" mass="13290">MSEKNHLVNKDSELNVNKVDDTIERMSDDRLDSILSNFEEFKGYLATRVQVGEKLGLNEEALAQAAEKVAGYLAKKEEPKNREEKLLKELWLVGDKEQRHQLAHLLVRMVQTKKK</sequence>
<evidence type="ECO:0000313" key="2">
    <source>
        <dbReference type="Proteomes" id="UP000035996"/>
    </source>
</evidence>
<dbReference type="OrthoDB" id="2418090at2"/>
<name>A0A0J6CSP5_9BACL</name>
<proteinExistence type="predicted"/>
<dbReference type="Proteomes" id="UP000035996">
    <property type="component" value="Unassembled WGS sequence"/>
</dbReference>
<protein>
    <recommendedName>
        <fullName evidence="3">DUF3243 domain-containing protein</fullName>
    </recommendedName>
</protein>
<gene>
    <name evidence="1" type="ORF">AB986_19065</name>
</gene>
<evidence type="ECO:0008006" key="3">
    <source>
        <dbReference type="Google" id="ProtNLM"/>
    </source>
</evidence>
<keyword evidence="2" id="KW-1185">Reference proteome</keyword>
<dbReference type="STRING" id="157733.AB986_19065"/>
<dbReference type="InterPro" id="IPR021637">
    <property type="entry name" value="DUF3243"/>
</dbReference>
<dbReference type="EMBL" id="LELK01000009">
    <property type="protein sequence ID" value="KMM36223.1"/>
    <property type="molecule type" value="Genomic_DNA"/>
</dbReference>
<dbReference type="AlphaFoldDB" id="A0A0J6CSP5"/>
<organism evidence="1 2">
    <name type="scientific">Guptibacillus hwajinpoensis</name>
    <dbReference type="NCBI Taxonomy" id="208199"/>
    <lineage>
        <taxon>Bacteria</taxon>
        <taxon>Bacillati</taxon>
        <taxon>Bacillota</taxon>
        <taxon>Bacilli</taxon>
        <taxon>Bacillales</taxon>
        <taxon>Guptibacillaceae</taxon>
        <taxon>Guptibacillus</taxon>
    </lineage>
</organism>
<comment type="caution">
    <text evidence="1">The sequence shown here is derived from an EMBL/GenBank/DDBJ whole genome shotgun (WGS) entry which is preliminary data.</text>
</comment>
<dbReference type="RefSeq" id="WP_048313199.1">
    <property type="nucleotide sequence ID" value="NZ_CP119526.1"/>
</dbReference>